<evidence type="ECO:0000313" key="3">
    <source>
        <dbReference type="Proteomes" id="UP000016943"/>
    </source>
</evidence>
<proteinExistence type="predicted"/>
<dbReference type="InterPro" id="IPR035901">
    <property type="entry name" value="GIY-YIG_endonuc_sf"/>
</dbReference>
<dbReference type="AlphaFoldDB" id="U3GWC8"/>
<dbReference type="Pfam" id="PF01541">
    <property type="entry name" value="GIY-YIG"/>
    <property type="match status" value="1"/>
</dbReference>
<dbReference type="PATRIC" id="fig|1348662.3.peg.611"/>
<dbReference type="SUPFAM" id="SSF82771">
    <property type="entry name" value="GIY-YIG endonuclease"/>
    <property type="match status" value="1"/>
</dbReference>
<accession>U3GWC8</accession>
<evidence type="ECO:0000313" key="2">
    <source>
        <dbReference type="EMBL" id="AGU14773.1"/>
    </source>
</evidence>
<keyword evidence="3" id="KW-1185">Reference proteome</keyword>
<dbReference type="KEGG" id="caz:CARG_03105"/>
<dbReference type="eggNOG" id="COG0457">
    <property type="taxonomic scope" value="Bacteria"/>
</dbReference>
<protein>
    <recommendedName>
        <fullName evidence="1">GIY-YIG domain-containing protein</fullName>
    </recommendedName>
</protein>
<sequence>MTTVTDTPRRSPRRHFTRWVVEPGDTLAAILAELPTRSGVYIIEFANGERYVGETENIQTRFATHVLRSGQHAPWKDAVALQFWPLPKFSRAERQVEERKLIEELRAQGHTLRNRTWNLYSTQPGTLDGTLDADTFEHWAAGTIDHAIRRDWHEPDAVLERCIRDGSKLMRNTAAVPGLYGAIIDDVASVLHRTIPMPVTLEAKRWTLSDFPSTSGGRFVTLNVGRLEVYFAPREWDDPWVVLNAALGTVQKIKRERQLKELDAVANSGAYKGHPVDQFAFGAGEVAEAFDRSPALLEGVRRLTMQLMRRETSGLFARHHSEVLATEVFRYMHVSYFDGDTSG</sequence>
<dbReference type="CDD" id="cd00719">
    <property type="entry name" value="GIY-YIG_SF"/>
    <property type="match status" value="1"/>
</dbReference>
<dbReference type="Proteomes" id="UP000016943">
    <property type="component" value="Chromosome"/>
</dbReference>
<reference evidence="2 3" key="1">
    <citation type="journal article" date="2013" name="Genome Announc.">
        <title>Whole-Genome Sequence of the Clinical Strain Corynebacterium argentoratense DSM 44202, Isolated from a Human Throat Specimen.</title>
        <authorList>
            <person name="Bomholt C."/>
            <person name="Glaub A."/>
            <person name="Gravermann K."/>
            <person name="Albersmeier A."/>
            <person name="Brinkrolf K."/>
            <person name="Ruckert C."/>
            <person name="Tauch A."/>
        </authorList>
    </citation>
    <scope>NUCLEOTIDE SEQUENCE [LARGE SCALE GENOMIC DNA]</scope>
    <source>
        <strain evidence="2">DSM 44202</strain>
    </source>
</reference>
<gene>
    <name evidence="2" type="ORF">CARG_03105</name>
</gene>
<name>U3GWC8_9CORY</name>
<evidence type="ECO:0000259" key="1">
    <source>
        <dbReference type="PROSITE" id="PS50164"/>
    </source>
</evidence>
<feature type="domain" description="GIY-YIG" evidence="1">
    <location>
        <begin position="36"/>
        <end position="119"/>
    </location>
</feature>
<dbReference type="InterPro" id="IPR000305">
    <property type="entry name" value="GIY-YIG_endonuc"/>
</dbReference>
<dbReference type="EMBL" id="CP006365">
    <property type="protein sequence ID" value="AGU14773.1"/>
    <property type="molecule type" value="Genomic_DNA"/>
</dbReference>
<dbReference type="HOGENOM" id="CLU_049138_1_0_11"/>
<dbReference type="PROSITE" id="PS50164">
    <property type="entry name" value="GIY_YIG"/>
    <property type="match status" value="1"/>
</dbReference>
<organism evidence="2 3">
    <name type="scientific">Corynebacterium argentoratense DSM 44202</name>
    <dbReference type="NCBI Taxonomy" id="1348662"/>
    <lineage>
        <taxon>Bacteria</taxon>
        <taxon>Bacillati</taxon>
        <taxon>Actinomycetota</taxon>
        <taxon>Actinomycetes</taxon>
        <taxon>Mycobacteriales</taxon>
        <taxon>Corynebacteriaceae</taxon>
        <taxon>Corynebacterium</taxon>
    </lineage>
</organism>